<evidence type="ECO:0000256" key="5">
    <source>
        <dbReference type="PROSITE-ProRule" id="PRU01016"/>
    </source>
</evidence>
<dbReference type="GO" id="GO:0003886">
    <property type="term" value="F:DNA (cytosine-5-)-methyltransferase activity"/>
    <property type="evidence" value="ECO:0007669"/>
    <property type="project" value="UniProtKB-EC"/>
</dbReference>
<keyword evidence="9" id="KW-1185">Reference proteome</keyword>
<dbReference type="PROSITE" id="PS51679">
    <property type="entry name" value="SAM_MT_C5"/>
    <property type="match status" value="1"/>
</dbReference>
<reference evidence="8" key="2">
    <citation type="submission" date="2024-05" db="EMBL/GenBank/DDBJ databases">
        <title>Identification and characterization of horizontal gene transfer across gut microbiota members of farm animals based on homology search.</title>
        <authorList>
            <person name="Schwarzerova J."/>
            <person name="Nykrynova M."/>
            <person name="Jureckova K."/>
            <person name="Cejkova D."/>
            <person name="Rychlik I."/>
        </authorList>
    </citation>
    <scope>NUCLEOTIDE SEQUENCE</scope>
    <source>
        <strain evidence="8">176_SSukc20</strain>
    </source>
</reference>
<evidence type="ECO:0000256" key="2">
    <source>
        <dbReference type="ARBA" id="ARBA00022679"/>
    </source>
</evidence>
<proteinExistence type="inferred from homology"/>
<dbReference type="InterPro" id="IPR018117">
    <property type="entry name" value="C5_DNA_meth_AS"/>
</dbReference>
<dbReference type="InterPro" id="IPR029063">
    <property type="entry name" value="SAM-dependent_MTases_sf"/>
</dbReference>
<comment type="similarity">
    <text evidence="5 6">Belongs to the class I-like SAM-binding methyltransferase superfamily. C5-methyltransferase family.</text>
</comment>
<dbReference type="Pfam" id="PF00145">
    <property type="entry name" value="DNA_methylase"/>
    <property type="match status" value="1"/>
</dbReference>
<feature type="active site" evidence="5">
    <location>
        <position position="173"/>
    </location>
</feature>
<organism evidence="8 9">
    <name type="scientific">Collinsella ihumii</name>
    <dbReference type="NCBI Taxonomy" id="1720204"/>
    <lineage>
        <taxon>Bacteria</taxon>
        <taxon>Bacillati</taxon>
        <taxon>Actinomycetota</taxon>
        <taxon>Coriobacteriia</taxon>
        <taxon>Coriobacteriales</taxon>
        <taxon>Coriobacteriaceae</taxon>
        <taxon>Collinsella</taxon>
    </lineage>
</organism>
<dbReference type="Proteomes" id="UP001168435">
    <property type="component" value="Unassembled WGS sequence"/>
</dbReference>
<evidence type="ECO:0000256" key="7">
    <source>
        <dbReference type="RuleBase" id="RU000417"/>
    </source>
</evidence>
<dbReference type="SUPFAM" id="SSF53335">
    <property type="entry name" value="S-adenosyl-L-methionine-dependent methyltransferases"/>
    <property type="match status" value="1"/>
</dbReference>
<sequence length="499" mass="56383">MGKKAFEFDTGVHVISFKLISAYRIVYVEIGGIETLSRERRAKIELRILSLSMRSSTMIWEKRRHSSDWRNVSSEITIAELFAGVGGFRLGLDGYDNSSHPEFKMPAAGPFRTVWANQWEPGTDRRQFAARCYKAHFGEDSVVNEDIHSVLDKYEAGDIDIPDVDMVVGGFPCQDYSVARTLSQADGIEGKKGVLWWDIYRFLRLKQKPGHKPPQYCLFENVDRLLKSPAAQRGRDFAIILSCLASLGYAVEWRVINSAEYGFPQRRKRVYIYAEKTSSSWDLNERLESGVLAEAFPLAPVDAWDELNVFEDPAENSERFGVGMKVSPFKSAGVMQGCHILTADVTEDYRGKRKTLGDVLVPESEVPAEYYVADDKIDDWKYLKGAKREPRKNKKTGFEYMYTEGAMSFPDALDKPSRTILTGEGGITPSRFKHVIETPDGRLRRLVPDELDQLQCFPMGWTKTGMTDGQRAFCMGNALVTGIPHRIGQAIIHKREGAD</sequence>
<dbReference type="InterPro" id="IPR001525">
    <property type="entry name" value="C5_MeTfrase"/>
</dbReference>
<keyword evidence="1 5" id="KW-0489">Methyltransferase</keyword>
<comment type="caution">
    <text evidence="8">The sequence shown here is derived from an EMBL/GenBank/DDBJ whole genome shotgun (WGS) entry which is preliminary data.</text>
</comment>
<dbReference type="PRINTS" id="PR00105">
    <property type="entry name" value="C5METTRFRASE"/>
</dbReference>
<dbReference type="InterPro" id="IPR050750">
    <property type="entry name" value="C5-MTase"/>
</dbReference>
<evidence type="ECO:0000256" key="3">
    <source>
        <dbReference type="ARBA" id="ARBA00022691"/>
    </source>
</evidence>
<evidence type="ECO:0000256" key="1">
    <source>
        <dbReference type="ARBA" id="ARBA00022603"/>
    </source>
</evidence>
<keyword evidence="2 5" id="KW-0808">Transferase</keyword>
<dbReference type="NCBIfam" id="TIGR00675">
    <property type="entry name" value="dcm"/>
    <property type="match status" value="1"/>
</dbReference>
<dbReference type="GO" id="GO:0032259">
    <property type="term" value="P:methylation"/>
    <property type="evidence" value="ECO:0007669"/>
    <property type="project" value="UniProtKB-KW"/>
</dbReference>
<evidence type="ECO:0000313" key="8">
    <source>
        <dbReference type="EMBL" id="MDN0062761.1"/>
    </source>
</evidence>
<dbReference type="PANTHER" id="PTHR46098">
    <property type="entry name" value="TRNA (CYTOSINE(38)-C(5))-METHYLTRANSFERASE"/>
    <property type="match status" value="1"/>
</dbReference>
<gene>
    <name evidence="8" type="primary">dcm</name>
    <name evidence="8" type="ORF">QVN30_00365</name>
</gene>
<name>A0ABT7XBI1_9ACTN</name>
<dbReference type="Gene3D" id="3.40.50.150">
    <property type="entry name" value="Vaccinia Virus protein VP39"/>
    <property type="match status" value="1"/>
</dbReference>
<dbReference type="PROSITE" id="PS00094">
    <property type="entry name" value="C5_MTASE_1"/>
    <property type="match status" value="1"/>
</dbReference>
<dbReference type="EC" id="2.1.1.37" evidence="7"/>
<dbReference type="PANTHER" id="PTHR46098:SF1">
    <property type="entry name" value="TRNA (CYTOSINE(38)-C(5))-METHYLTRANSFERASE"/>
    <property type="match status" value="1"/>
</dbReference>
<evidence type="ECO:0000256" key="6">
    <source>
        <dbReference type="RuleBase" id="RU000416"/>
    </source>
</evidence>
<dbReference type="EMBL" id="JAUEIQ010000001">
    <property type="protein sequence ID" value="MDN0062761.1"/>
    <property type="molecule type" value="Genomic_DNA"/>
</dbReference>
<keyword evidence="3 5" id="KW-0949">S-adenosyl-L-methionine</keyword>
<comment type="catalytic activity">
    <reaction evidence="7">
        <text>a 2'-deoxycytidine in DNA + S-adenosyl-L-methionine = a 5-methyl-2'-deoxycytidine in DNA + S-adenosyl-L-homocysteine + H(+)</text>
        <dbReference type="Rhea" id="RHEA:13681"/>
        <dbReference type="Rhea" id="RHEA-COMP:11369"/>
        <dbReference type="Rhea" id="RHEA-COMP:11370"/>
        <dbReference type="ChEBI" id="CHEBI:15378"/>
        <dbReference type="ChEBI" id="CHEBI:57856"/>
        <dbReference type="ChEBI" id="CHEBI:59789"/>
        <dbReference type="ChEBI" id="CHEBI:85452"/>
        <dbReference type="ChEBI" id="CHEBI:85454"/>
        <dbReference type="EC" id="2.1.1.37"/>
    </reaction>
</comment>
<protein>
    <recommendedName>
        <fullName evidence="7">Cytosine-specific methyltransferase</fullName>
        <ecNumber evidence="7">2.1.1.37</ecNumber>
    </recommendedName>
</protein>
<reference evidence="8" key="1">
    <citation type="submission" date="2023-06" db="EMBL/GenBank/DDBJ databases">
        <authorList>
            <person name="Zeman M."/>
            <person name="Kubasova T."/>
            <person name="Jahodarova E."/>
            <person name="Nykrynova M."/>
            <person name="Rychlik I."/>
        </authorList>
    </citation>
    <scope>NUCLEOTIDE SEQUENCE</scope>
    <source>
        <strain evidence="8">176_SSukc20</strain>
    </source>
</reference>
<evidence type="ECO:0000313" key="9">
    <source>
        <dbReference type="Proteomes" id="UP001168435"/>
    </source>
</evidence>
<accession>A0ABT7XBI1</accession>
<keyword evidence="4" id="KW-0680">Restriction system</keyword>
<dbReference type="Gene3D" id="3.90.120.10">
    <property type="entry name" value="DNA Methylase, subunit A, domain 2"/>
    <property type="match status" value="1"/>
</dbReference>
<evidence type="ECO:0000256" key="4">
    <source>
        <dbReference type="ARBA" id="ARBA00022747"/>
    </source>
</evidence>
<dbReference type="RefSeq" id="WP_289834996.1">
    <property type="nucleotide sequence ID" value="NZ_JAUEIQ010000001.1"/>
</dbReference>